<keyword evidence="2" id="KW-1185">Reference proteome</keyword>
<evidence type="ECO:0008006" key="3">
    <source>
        <dbReference type="Google" id="ProtNLM"/>
    </source>
</evidence>
<dbReference type="SUPFAM" id="SSF56219">
    <property type="entry name" value="DNase I-like"/>
    <property type="match status" value="1"/>
</dbReference>
<dbReference type="Gene3D" id="3.60.10.10">
    <property type="entry name" value="Endonuclease/exonuclease/phosphatase"/>
    <property type="match status" value="1"/>
</dbReference>
<proteinExistence type="predicted"/>
<name>A0A8C4N2U4_EPTBU</name>
<evidence type="ECO:0000313" key="1">
    <source>
        <dbReference type="Ensembl" id="ENSEBUP00000001552.1"/>
    </source>
</evidence>
<sequence length="262" mass="30303">MDLSAWVEILTARWTPPLIVMERGPASAAPLLKALSKFSLVYVWRIRNLSLRQYTWSRCSKGHLSLARLDRFYINSTFLNVVSNMNIIPSGFSDHHMVALRIHQPVRNRGAAYWTFNASLLDDQLFVDAFGVFWRALLQRKTSFPCLGKWWDNVKVQIRSFCQQYGAYHTKYDSALQSLLAKEILYLQTNLLASNHERTNLLLAKKKALLAGLCAKQARGALIRLRLENLCYLDTSSKFFFGLEAQTKRSQQITSFYKWTRK</sequence>
<dbReference type="AlphaFoldDB" id="A0A8C4N2U4"/>
<protein>
    <recommendedName>
        <fullName evidence="3">Endonuclease/exonuclease/phosphatase domain-containing protein</fullName>
    </recommendedName>
</protein>
<dbReference type="Proteomes" id="UP000694388">
    <property type="component" value="Unplaced"/>
</dbReference>
<dbReference type="InterPro" id="IPR036691">
    <property type="entry name" value="Endo/exonu/phosph_ase_sf"/>
</dbReference>
<accession>A0A8C4N2U4</accession>
<dbReference type="Ensembl" id="ENSEBUT00000001881.1">
    <property type="protein sequence ID" value="ENSEBUP00000001552.1"/>
    <property type="gene ID" value="ENSEBUG00000001325.1"/>
</dbReference>
<dbReference type="OMA" id="NHERTNL"/>
<reference evidence="1" key="2">
    <citation type="submission" date="2025-09" db="UniProtKB">
        <authorList>
            <consortium name="Ensembl"/>
        </authorList>
    </citation>
    <scope>IDENTIFICATION</scope>
</reference>
<organism evidence="1 2">
    <name type="scientific">Eptatretus burgeri</name>
    <name type="common">Inshore hagfish</name>
    <dbReference type="NCBI Taxonomy" id="7764"/>
    <lineage>
        <taxon>Eukaryota</taxon>
        <taxon>Metazoa</taxon>
        <taxon>Chordata</taxon>
        <taxon>Craniata</taxon>
        <taxon>Vertebrata</taxon>
        <taxon>Cyclostomata</taxon>
        <taxon>Myxini</taxon>
        <taxon>Myxiniformes</taxon>
        <taxon>Myxinidae</taxon>
        <taxon>Eptatretinae</taxon>
        <taxon>Eptatretus</taxon>
    </lineage>
</organism>
<evidence type="ECO:0000313" key="2">
    <source>
        <dbReference type="Proteomes" id="UP000694388"/>
    </source>
</evidence>
<dbReference type="GeneTree" id="ENSGT00940000175553"/>
<reference evidence="1" key="1">
    <citation type="submission" date="2025-08" db="UniProtKB">
        <authorList>
            <consortium name="Ensembl"/>
        </authorList>
    </citation>
    <scope>IDENTIFICATION</scope>
</reference>